<organism evidence="1">
    <name type="scientific">Lepeophtheirus salmonis</name>
    <name type="common">Salmon louse</name>
    <name type="synonym">Caligus salmonis</name>
    <dbReference type="NCBI Taxonomy" id="72036"/>
    <lineage>
        <taxon>Eukaryota</taxon>
        <taxon>Metazoa</taxon>
        <taxon>Ecdysozoa</taxon>
        <taxon>Arthropoda</taxon>
        <taxon>Crustacea</taxon>
        <taxon>Multicrustacea</taxon>
        <taxon>Hexanauplia</taxon>
        <taxon>Copepoda</taxon>
        <taxon>Siphonostomatoida</taxon>
        <taxon>Caligidae</taxon>
        <taxon>Lepeophtheirus</taxon>
    </lineage>
</organism>
<evidence type="ECO:0000313" key="1">
    <source>
        <dbReference type="EMBL" id="CDW45859.1"/>
    </source>
</evidence>
<reference evidence="1" key="1">
    <citation type="submission" date="2014-05" db="EMBL/GenBank/DDBJ databases">
        <authorList>
            <person name="Chronopoulou M."/>
        </authorList>
    </citation>
    <scope>NUCLEOTIDE SEQUENCE</scope>
    <source>
        <tissue evidence="1">Whole organism</tissue>
    </source>
</reference>
<sequence length="98" mass="11428">MTTIFFQQILQTILEALEYLHEVVLGYCRPGLVDKVFQVLNIWMAHFKGLTLNVPPYRVIKRIEISAVWWPSALVPEWHVVGGFSMFFRWSSVRKGCS</sequence>
<dbReference type="EMBL" id="HACA01028498">
    <property type="protein sequence ID" value="CDW45859.1"/>
    <property type="molecule type" value="Transcribed_RNA"/>
</dbReference>
<dbReference type="AlphaFoldDB" id="A0A0K2V5X1"/>
<name>A0A0K2V5X1_LEPSM</name>
<accession>A0A0K2V5X1</accession>
<protein>
    <submittedName>
        <fullName evidence="1">Uncharacterized protein</fullName>
    </submittedName>
</protein>
<proteinExistence type="predicted"/>